<dbReference type="CDD" id="cd17871">
    <property type="entry name" value="GPN2"/>
    <property type="match status" value="1"/>
</dbReference>
<dbReference type="GO" id="GO:0006457">
    <property type="term" value="P:protein folding"/>
    <property type="evidence" value="ECO:0007669"/>
    <property type="project" value="InterPro"/>
</dbReference>
<evidence type="ECO:0000256" key="3">
    <source>
        <dbReference type="ARBA" id="ARBA00005290"/>
    </source>
</evidence>
<feature type="domain" description="PPIase cyclophilin-type" evidence="15">
    <location>
        <begin position="18"/>
        <end position="146"/>
    </location>
</feature>
<evidence type="ECO:0000256" key="6">
    <source>
        <dbReference type="ARBA" id="ARBA00022741"/>
    </source>
</evidence>
<dbReference type="OrthoDB" id="5839at2759"/>
<evidence type="ECO:0000256" key="14">
    <source>
        <dbReference type="SAM" id="SignalP"/>
    </source>
</evidence>
<dbReference type="CDD" id="cd01928">
    <property type="entry name" value="Cyclophilin_PPIL3_like"/>
    <property type="match status" value="1"/>
</dbReference>
<dbReference type="InterPro" id="IPR020892">
    <property type="entry name" value="Cyclophilin-type_PPIase_CS"/>
</dbReference>
<keyword evidence="10" id="KW-0413">Isomerase</keyword>
<reference evidence="16 17" key="1">
    <citation type="submission" date="2018-10" db="EMBL/GenBank/DDBJ databases">
        <authorList>
            <consortium name="Pathogen Informatics"/>
        </authorList>
    </citation>
    <scope>NUCLEOTIDE SEQUENCE [LARGE SCALE GENOMIC DNA]</scope>
</reference>
<comment type="similarity">
    <text evidence="3">Belongs to the GPN-loop GTPase family.</text>
</comment>
<evidence type="ECO:0000256" key="10">
    <source>
        <dbReference type="ARBA" id="ARBA00023235"/>
    </source>
</evidence>
<evidence type="ECO:0000256" key="9">
    <source>
        <dbReference type="ARBA" id="ARBA00023134"/>
    </source>
</evidence>
<name>A0A0R3U2M8_MESCO</name>
<keyword evidence="14" id="KW-0732">Signal</keyword>
<keyword evidence="17" id="KW-1185">Reference proteome</keyword>
<dbReference type="Gene3D" id="2.40.100.10">
    <property type="entry name" value="Cyclophilin-like"/>
    <property type="match status" value="1"/>
</dbReference>
<evidence type="ECO:0000256" key="2">
    <source>
        <dbReference type="ARBA" id="ARBA00003181"/>
    </source>
</evidence>
<dbReference type="FunFam" id="2.40.100.10:FF:000012">
    <property type="entry name" value="Peptidyl-prolyl cis-trans isomerase"/>
    <property type="match status" value="1"/>
</dbReference>
<evidence type="ECO:0000256" key="8">
    <source>
        <dbReference type="ARBA" id="ARBA00023110"/>
    </source>
</evidence>
<comment type="similarity">
    <text evidence="12">Belongs to the cyclophilin-type PPIase family. PPIL3 subfamily.</text>
</comment>
<dbReference type="InterPro" id="IPR030231">
    <property type="entry name" value="Gpn2"/>
</dbReference>
<dbReference type="EMBL" id="UXSR01000071">
    <property type="protein sequence ID" value="VDD74737.1"/>
    <property type="molecule type" value="Genomic_DNA"/>
</dbReference>
<evidence type="ECO:0000256" key="5">
    <source>
        <dbReference type="ARBA" id="ARBA00014588"/>
    </source>
</evidence>
<comment type="catalytic activity">
    <reaction evidence="1">
        <text>[protein]-peptidylproline (omega=180) = [protein]-peptidylproline (omega=0)</text>
        <dbReference type="Rhea" id="RHEA:16237"/>
        <dbReference type="Rhea" id="RHEA-COMP:10747"/>
        <dbReference type="Rhea" id="RHEA-COMP:10748"/>
        <dbReference type="ChEBI" id="CHEBI:83833"/>
        <dbReference type="ChEBI" id="CHEBI:83834"/>
        <dbReference type="EC" id="5.2.1.8"/>
    </reaction>
</comment>
<dbReference type="Proteomes" id="UP000267029">
    <property type="component" value="Unassembled WGS sequence"/>
</dbReference>
<evidence type="ECO:0000256" key="13">
    <source>
        <dbReference type="ARBA" id="ARBA00046611"/>
    </source>
</evidence>
<evidence type="ECO:0000313" key="16">
    <source>
        <dbReference type="EMBL" id="VDD74737.1"/>
    </source>
</evidence>
<dbReference type="STRING" id="53468.A0A0R3U2M8"/>
<sequence>MLFSIRLFFYLFYRLVRQNFLALCASDYYKGCIFHRNIKGFIVQTGDPSGTGKNGQSIWKQKFKDEFDDTLKHNARGVVSMANNGPDSNGSQFFITYSKQTMLDMKYSIFGKVIDGWDVLDELERAPVEDKTYKPLTDIHIQDVTIHANPFAEKMALNSPGLGLYGQIVIGPPGSGKSTYCAAMQEFLRRKVVVVNLDPANTELPYTCDVDLRDLITLDDVMQALDLGPNGGLIYCMEYLYVNRQWLTDHLRRLRNESAKTYLIFDCPGQVELYCNNTAFRKFLAFLTHVPYTTPAEQASKDLPQLPAGLGLRLTAVHLVDSHYCTDAGKFISVLLTSLIAMLQLGLPHVNVLSKVDLVELYGPLPFNLDFFTEVLNLSHLVERLEDDPFFAKYKKLNQALADLVQDASLISFQVLSAQRQTSAKTYCSPKAPKPLASSPTVVWVFPSAEGAHRRRGLEKYPSPSLKNTGTTEQALLTNHKPEPHVRRCPSESTTLAAPHTCRSLVDCISSSHSIQTQRVRRGPTCLRPYTSLHDRVLLQKVMQCVDKGNGYVFGTDEQRTLQSMLSCAAGVEFSNDLVCMAQERYTSKPRSHT</sequence>
<gene>
    <name evidence="16" type="ORF">MCOS_LOCUS740</name>
</gene>
<proteinExistence type="inferred from homology"/>
<dbReference type="SUPFAM" id="SSF50891">
    <property type="entry name" value="Cyclophilin-like"/>
    <property type="match status" value="1"/>
</dbReference>
<evidence type="ECO:0000256" key="11">
    <source>
        <dbReference type="ARBA" id="ARBA00029700"/>
    </source>
</evidence>
<evidence type="ECO:0000313" key="17">
    <source>
        <dbReference type="Proteomes" id="UP000267029"/>
    </source>
</evidence>
<organism evidence="16 17">
    <name type="scientific">Mesocestoides corti</name>
    <name type="common">Flatworm</name>
    <dbReference type="NCBI Taxonomy" id="53468"/>
    <lineage>
        <taxon>Eukaryota</taxon>
        <taxon>Metazoa</taxon>
        <taxon>Spiralia</taxon>
        <taxon>Lophotrochozoa</taxon>
        <taxon>Platyhelminthes</taxon>
        <taxon>Cestoda</taxon>
        <taxon>Eucestoda</taxon>
        <taxon>Cyclophyllidea</taxon>
        <taxon>Mesocestoididae</taxon>
        <taxon>Mesocestoides</taxon>
    </lineage>
</organism>
<keyword evidence="6" id="KW-0547">Nucleotide-binding</keyword>
<dbReference type="GO" id="GO:0003755">
    <property type="term" value="F:peptidyl-prolyl cis-trans isomerase activity"/>
    <property type="evidence" value="ECO:0007669"/>
    <property type="project" value="UniProtKB-KW"/>
</dbReference>
<feature type="chain" id="PRO_5030017391" description="GPN-loop GTPase 2" evidence="14">
    <location>
        <begin position="19"/>
        <end position="594"/>
    </location>
</feature>
<evidence type="ECO:0000256" key="4">
    <source>
        <dbReference type="ARBA" id="ARBA00013194"/>
    </source>
</evidence>
<evidence type="ECO:0000256" key="12">
    <source>
        <dbReference type="ARBA" id="ARBA00038286"/>
    </source>
</evidence>
<accession>A0A0R3U2M8</accession>
<dbReference type="PROSITE" id="PS00170">
    <property type="entry name" value="CSA_PPIASE_1"/>
    <property type="match status" value="1"/>
</dbReference>
<dbReference type="GO" id="GO:0005525">
    <property type="term" value="F:GTP binding"/>
    <property type="evidence" value="ECO:0007669"/>
    <property type="project" value="UniProtKB-KW"/>
</dbReference>
<evidence type="ECO:0000256" key="7">
    <source>
        <dbReference type="ARBA" id="ARBA00022801"/>
    </source>
</evidence>
<feature type="signal peptide" evidence="14">
    <location>
        <begin position="1"/>
        <end position="18"/>
    </location>
</feature>
<dbReference type="InterPro" id="IPR027417">
    <property type="entry name" value="P-loop_NTPase"/>
</dbReference>
<dbReference type="EC" id="5.2.1.8" evidence="4"/>
<dbReference type="InterPro" id="IPR029000">
    <property type="entry name" value="Cyclophilin-like_dom_sf"/>
</dbReference>
<protein>
    <recommendedName>
        <fullName evidence="5">GPN-loop GTPase 2</fullName>
        <ecNumber evidence="4">5.2.1.8</ecNumber>
    </recommendedName>
    <alternativeName>
        <fullName evidence="11">ATP-binding domain 1 family member B</fullName>
    </alternativeName>
</protein>
<keyword evidence="9" id="KW-0342">GTP-binding</keyword>
<dbReference type="Pfam" id="PF03029">
    <property type="entry name" value="ATP_bind_1"/>
    <property type="match status" value="2"/>
</dbReference>
<comment type="function">
    <text evidence="2">Small GTPase required for proper localization of RNA polymerase II and III (RNAPII and RNAPIII). May act at an RNAP assembly step prior to nuclear import.</text>
</comment>
<dbReference type="PANTHER" id="PTHR21231:SF3">
    <property type="entry name" value="GPN-LOOP GTPASE 2"/>
    <property type="match status" value="1"/>
</dbReference>
<dbReference type="InterPro" id="IPR004130">
    <property type="entry name" value="Gpn"/>
</dbReference>
<evidence type="ECO:0000259" key="15">
    <source>
        <dbReference type="PROSITE" id="PS50072"/>
    </source>
</evidence>
<dbReference type="PANTHER" id="PTHR21231">
    <property type="entry name" value="XPA-BINDING PROTEIN 1-RELATED"/>
    <property type="match status" value="1"/>
</dbReference>
<dbReference type="Gene3D" id="3.40.50.300">
    <property type="entry name" value="P-loop containing nucleotide triphosphate hydrolases"/>
    <property type="match status" value="1"/>
</dbReference>
<dbReference type="GO" id="GO:0005737">
    <property type="term" value="C:cytoplasm"/>
    <property type="evidence" value="ECO:0007669"/>
    <property type="project" value="TreeGrafter"/>
</dbReference>
<dbReference type="InterPro" id="IPR002130">
    <property type="entry name" value="Cyclophilin-type_PPIase_dom"/>
</dbReference>
<dbReference type="SUPFAM" id="SSF52540">
    <property type="entry name" value="P-loop containing nucleoside triphosphate hydrolases"/>
    <property type="match status" value="1"/>
</dbReference>
<keyword evidence="7" id="KW-0378">Hydrolase</keyword>
<dbReference type="PRINTS" id="PR00153">
    <property type="entry name" value="CSAPPISMRASE"/>
</dbReference>
<dbReference type="Pfam" id="PF00160">
    <property type="entry name" value="Pro_isomerase"/>
    <property type="match status" value="1"/>
</dbReference>
<dbReference type="PROSITE" id="PS50072">
    <property type="entry name" value="CSA_PPIASE_2"/>
    <property type="match status" value="1"/>
</dbReference>
<evidence type="ECO:0000256" key="1">
    <source>
        <dbReference type="ARBA" id="ARBA00000971"/>
    </source>
</evidence>
<keyword evidence="8" id="KW-0697">Rotamase</keyword>
<dbReference type="GO" id="GO:0003924">
    <property type="term" value="F:GTPase activity"/>
    <property type="evidence" value="ECO:0007669"/>
    <property type="project" value="TreeGrafter"/>
</dbReference>
<dbReference type="AlphaFoldDB" id="A0A0R3U2M8"/>
<comment type="subunit">
    <text evidence="13">Heterodimers with GPN1 or GPN3. Binds to RNA polymerase II (RNAPII).</text>
</comment>